<protein>
    <submittedName>
        <fullName evidence="4">G22 protein</fullName>
    </submittedName>
</protein>
<dbReference type="Proteomes" id="UP001497392">
    <property type="component" value="Unassembled WGS sequence"/>
</dbReference>
<dbReference type="SMART" id="SM00065">
    <property type="entry name" value="GAF"/>
    <property type="match status" value="1"/>
</dbReference>
<comment type="caution">
    <text evidence="4">The sequence shown here is derived from an EMBL/GenBank/DDBJ whole genome shotgun (WGS) entry which is preliminary data.</text>
</comment>
<dbReference type="Pfam" id="PF01590">
    <property type="entry name" value="GAF"/>
    <property type="match status" value="1"/>
</dbReference>
<evidence type="ECO:0000313" key="5">
    <source>
        <dbReference type="Proteomes" id="UP001497392"/>
    </source>
</evidence>
<evidence type="ECO:0000256" key="1">
    <source>
        <dbReference type="ARBA" id="ARBA00023170"/>
    </source>
</evidence>
<keyword evidence="1" id="KW-0675">Receptor</keyword>
<evidence type="ECO:0000256" key="2">
    <source>
        <dbReference type="SAM" id="MobiDB-lite"/>
    </source>
</evidence>
<feature type="region of interest" description="Disordered" evidence="2">
    <location>
        <begin position="91"/>
        <end position="111"/>
    </location>
</feature>
<gene>
    <name evidence="4" type="primary">g22</name>
    <name evidence="4" type="ORF">VP750_LOCUS18</name>
</gene>
<dbReference type="PANTHER" id="PTHR43102">
    <property type="entry name" value="SLR1143 PROTEIN"/>
    <property type="match status" value="1"/>
</dbReference>
<evidence type="ECO:0000313" key="4">
    <source>
        <dbReference type="EMBL" id="CAL5218359.1"/>
    </source>
</evidence>
<sequence length="479" mass="52682">MLFCCLLPRFSSSNSLVGLEDSVTGLSGGHCGLKGQLKIEAVDYQQTLAEKLHATSMADIEEAPMVKTYGSLKGISREDLAELKATLLASSRHLKPNPQSRHQGTARPGRLGKALPAAEDFRMVPVLDLQKHMPQAFSKIGTLLELATQLLGVENMAVILLDGNHEVTPLATGFITPGARSRTHGGKQWLLVPSLGQPVIVEDTLQDPRTCTQQYVVQQPYVRFYCSALLVASNGRHIGHICAMDKDLQPKDPNRSAILGNIAGLITRELEKDWAAQQQKQQLQQQLRGPKQPKPVTMSQQAFMIVDVAAPGWRVLHMSRHALDRTGIALCSQDKENLFWSMFSLDDQSAPWTVHADAVKHRRFFSVKGVYCNTSPSERLNLIFRPAKSDCLAKVEQRLGVSLKATLAHGNAPGSLYMVMVCTAGSLGTQRASPLSEQRTDSPLGQGARRKMCCIHEDRPMGHMSSCWAYLDNDPPLRP</sequence>
<evidence type="ECO:0000259" key="3">
    <source>
        <dbReference type="SMART" id="SM00065"/>
    </source>
</evidence>
<dbReference type="InterPro" id="IPR029016">
    <property type="entry name" value="GAF-like_dom_sf"/>
</dbReference>
<name>A0ABP1FIU9_9CHLO</name>
<accession>A0ABP1FIU9</accession>
<dbReference type="InterPro" id="IPR003018">
    <property type="entry name" value="GAF"/>
</dbReference>
<keyword evidence="5" id="KW-1185">Reference proteome</keyword>
<dbReference type="PANTHER" id="PTHR43102:SF2">
    <property type="entry name" value="GAF DOMAIN-CONTAINING PROTEIN"/>
    <property type="match status" value="1"/>
</dbReference>
<dbReference type="EMBL" id="CAXHTA020000001">
    <property type="protein sequence ID" value="CAL5218359.1"/>
    <property type="molecule type" value="Genomic_DNA"/>
</dbReference>
<reference evidence="4 5" key="1">
    <citation type="submission" date="2024-06" db="EMBL/GenBank/DDBJ databases">
        <authorList>
            <person name="Kraege A."/>
            <person name="Thomma B."/>
        </authorList>
    </citation>
    <scope>NUCLEOTIDE SEQUENCE [LARGE SCALE GENOMIC DNA]</scope>
</reference>
<proteinExistence type="predicted"/>
<dbReference type="SUPFAM" id="SSF55781">
    <property type="entry name" value="GAF domain-like"/>
    <property type="match status" value="1"/>
</dbReference>
<dbReference type="Gene3D" id="3.30.450.40">
    <property type="match status" value="1"/>
</dbReference>
<feature type="domain" description="GAF" evidence="3">
    <location>
        <begin position="135"/>
        <end position="280"/>
    </location>
</feature>
<organism evidence="4 5">
    <name type="scientific">Coccomyxa viridis</name>
    <dbReference type="NCBI Taxonomy" id="1274662"/>
    <lineage>
        <taxon>Eukaryota</taxon>
        <taxon>Viridiplantae</taxon>
        <taxon>Chlorophyta</taxon>
        <taxon>core chlorophytes</taxon>
        <taxon>Trebouxiophyceae</taxon>
        <taxon>Trebouxiophyceae incertae sedis</taxon>
        <taxon>Coccomyxaceae</taxon>
        <taxon>Coccomyxa</taxon>
    </lineage>
</organism>